<dbReference type="InterPro" id="IPR053136">
    <property type="entry name" value="UTP_pyrophosphatase-like"/>
</dbReference>
<dbReference type="HOGENOM" id="CLU_065947_1_1_5"/>
<protein>
    <recommendedName>
        <fullName evidence="1">YgjP-like metallopeptidase domain-containing protein</fullName>
    </recommendedName>
</protein>
<dbReference type="Proteomes" id="UP000019849">
    <property type="component" value="Unassembled WGS sequence"/>
</dbReference>
<evidence type="ECO:0000313" key="2">
    <source>
        <dbReference type="EMBL" id="EXL08874.1"/>
    </source>
</evidence>
<sequence length="234" mass="27633">MIRSTTYGSAVIEYTLTRSPRSSLSISVLPDGAVTVAAPEAASPVEIDERVRRRARWILRQQRRFAEFRPRTPPRQFVGGETHRYLGRQYRLKIDNAEKDRVLIRSGRLVVETRFPDDRDWTRVLVRRWMRQRARKVLKERYDEARPIMAALGIEPPPLMICPMKKRWGSHTSSGRILLNDTLIAARRDCIDYVIVHELCHVVEPNHSPRFFRLLNRHMPDWERRKELLEKSMI</sequence>
<dbReference type="PATRIC" id="fig|69279.3.peg.1822"/>
<dbReference type="AlphaFoldDB" id="A0A011TB99"/>
<feature type="domain" description="YgjP-like metallopeptidase" evidence="1">
    <location>
        <begin position="23"/>
        <end position="231"/>
    </location>
</feature>
<dbReference type="InterPro" id="IPR002725">
    <property type="entry name" value="YgjP-like_metallopeptidase"/>
</dbReference>
<dbReference type="PANTHER" id="PTHR30399:SF1">
    <property type="entry name" value="UTP PYROPHOSPHATASE"/>
    <property type="match status" value="1"/>
</dbReference>
<proteinExistence type="predicted"/>
<name>A0A011TB99_9HYPH</name>
<accession>A0A011TB99</accession>
<gene>
    <name evidence="2" type="ORF">BG36_02080</name>
</gene>
<dbReference type="EMBL" id="JENY01000010">
    <property type="protein sequence ID" value="EXL08874.1"/>
    <property type="molecule type" value="Genomic_DNA"/>
</dbReference>
<dbReference type="eggNOG" id="COG1451">
    <property type="taxonomic scope" value="Bacteria"/>
</dbReference>
<evidence type="ECO:0000259" key="1">
    <source>
        <dbReference type="Pfam" id="PF01863"/>
    </source>
</evidence>
<dbReference type="RefSeq" id="WP_035025717.1">
    <property type="nucleotide sequence ID" value="NZ_KK073884.1"/>
</dbReference>
<comment type="caution">
    <text evidence="2">The sequence shown here is derived from an EMBL/GenBank/DDBJ whole genome shotgun (WGS) entry which is preliminary data.</text>
</comment>
<organism evidence="2 3">
    <name type="scientific">Aquamicrobium defluvii</name>
    <dbReference type="NCBI Taxonomy" id="69279"/>
    <lineage>
        <taxon>Bacteria</taxon>
        <taxon>Pseudomonadati</taxon>
        <taxon>Pseudomonadota</taxon>
        <taxon>Alphaproteobacteria</taxon>
        <taxon>Hyphomicrobiales</taxon>
        <taxon>Phyllobacteriaceae</taxon>
        <taxon>Aquamicrobium</taxon>
    </lineage>
</organism>
<dbReference type="PANTHER" id="PTHR30399">
    <property type="entry name" value="UNCHARACTERIZED PROTEIN YGJP"/>
    <property type="match status" value="1"/>
</dbReference>
<evidence type="ECO:0000313" key="3">
    <source>
        <dbReference type="Proteomes" id="UP000019849"/>
    </source>
</evidence>
<dbReference type="STRING" id="69279.BG36_02080"/>
<dbReference type="Gene3D" id="3.30.2010.10">
    <property type="entry name" value="Metalloproteases ('zincins'), catalytic domain"/>
    <property type="match status" value="1"/>
</dbReference>
<dbReference type="CDD" id="cd07344">
    <property type="entry name" value="M48_yhfN_like"/>
    <property type="match status" value="1"/>
</dbReference>
<dbReference type="Pfam" id="PF01863">
    <property type="entry name" value="YgjP-like"/>
    <property type="match status" value="1"/>
</dbReference>
<reference evidence="2 3" key="1">
    <citation type="submission" date="2014-02" db="EMBL/GenBank/DDBJ databases">
        <title>Aquamicrobium defluvii Genome sequencing.</title>
        <authorList>
            <person name="Wang X."/>
        </authorList>
    </citation>
    <scope>NUCLEOTIDE SEQUENCE [LARGE SCALE GENOMIC DNA]</scope>
    <source>
        <strain evidence="2 3">W13Z1</strain>
    </source>
</reference>